<feature type="region of interest" description="Disordered" evidence="1">
    <location>
        <begin position="1"/>
        <end position="20"/>
    </location>
</feature>
<dbReference type="EMBL" id="DF236959">
    <property type="protein sequence ID" value="GAQ78263.1"/>
    <property type="molecule type" value="Genomic_DNA"/>
</dbReference>
<sequence>MATSRVLRQPGAAASLLHSSGGSAVKTRFDHQHSACTHQPVLATSPSAYLTKDHRTLPSEEVPAFSGRTLPGSHRPSLKQPRRQSLRPCAALQKSGSPPAPEEDIIGSLVGHLGLNEKEARALTGAMLDGVSQVMEKEYGNSEAQKFSSAFPDLTDWKATARDILMGDTHGSSRQSGGGLGDVLGDILGGREEPKKKSGGDILGDIFGGGGDKRSRSSGGGLGGKLGDILGDVVGGDGNDRRNGGGYEEERRPKYDTRYEEDRRDDRYEEEERRRSEKKSGGWLRGGVASTVGHLLLKSFLGIGELKLAVNIIKKLGVDPVQTMAIAYLLIKFVRGRVGPDIFGMVLDKIPLFRLVLDDRNPIVRTVLGALKTAILR</sequence>
<feature type="region of interest" description="Disordered" evidence="1">
    <location>
        <begin position="60"/>
        <end position="101"/>
    </location>
</feature>
<organism evidence="2 3">
    <name type="scientific">Klebsormidium nitens</name>
    <name type="common">Green alga</name>
    <name type="synonym">Ulothrix nitens</name>
    <dbReference type="NCBI Taxonomy" id="105231"/>
    <lineage>
        <taxon>Eukaryota</taxon>
        <taxon>Viridiplantae</taxon>
        <taxon>Streptophyta</taxon>
        <taxon>Klebsormidiophyceae</taxon>
        <taxon>Klebsormidiales</taxon>
        <taxon>Klebsormidiaceae</taxon>
        <taxon>Klebsormidium</taxon>
    </lineage>
</organism>
<feature type="compositionally biased region" description="Basic residues" evidence="1">
    <location>
        <begin position="76"/>
        <end position="85"/>
    </location>
</feature>
<proteinExistence type="predicted"/>
<dbReference type="Proteomes" id="UP000054558">
    <property type="component" value="Unassembled WGS sequence"/>
</dbReference>
<name>A0A1Y1HK27_KLENI</name>
<dbReference type="AlphaFoldDB" id="A0A1Y1HK27"/>
<feature type="compositionally biased region" description="Basic and acidic residues" evidence="1">
    <location>
        <begin position="238"/>
        <end position="280"/>
    </location>
</feature>
<accession>A0A1Y1HK27</accession>
<feature type="compositionally biased region" description="Low complexity" evidence="1">
    <location>
        <begin position="11"/>
        <end position="20"/>
    </location>
</feature>
<evidence type="ECO:0000256" key="1">
    <source>
        <dbReference type="SAM" id="MobiDB-lite"/>
    </source>
</evidence>
<feature type="region of interest" description="Disordered" evidence="1">
    <location>
        <begin position="168"/>
        <end position="283"/>
    </location>
</feature>
<keyword evidence="3" id="KW-1185">Reference proteome</keyword>
<feature type="compositionally biased region" description="Basic and acidic residues" evidence="1">
    <location>
        <begin position="189"/>
        <end position="199"/>
    </location>
</feature>
<protein>
    <submittedName>
        <fullName evidence="2">Uncharacterized protein</fullName>
    </submittedName>
</protein>
<evidence type="ECO:0000313" key="3">
    <source>
        <dbReference type="Proteomes" id="UP000054558"/>
    </source>
</evidence>
<reference evidence="2 3" key="1">
    <citation type="journal article" date="2014" name="Nat. Commun.">
        <title>Klebsormidium flaccidum genome reveals primary factors for plant terrestrial adaptation.</title>
        <authorList>
            <person name="Hori K."/>
            <person name="Maruyama F."/>
            <person name="Fujisawa T."/>
            <person name="Togashi T."/>
            <person name="Yamamoto N."/>
            <person name="Seo M."/>
            <person name="Sato S."/>
            <person name="Yamada T."/>
            <person name="Mori H."/>
            <person name="Tajima N."/>
            <person name="Moriyama T."/>
            <person name="Ikeuchi M."/>
            <person name="Watanabe M."/>
            <person name="Wada H."/>
            <person name="Kobayashi K."/>
            <person name="Saito M."/>
            <person name="Masuda T."/>
            <person name="Sasaki-Sekimoto Y."/>
            <person name="Mashiguchi K."/>
            <person name="Awai K."/>
            <person name="Shimojima M."/>
            <person name="Masuda S."/>
            <person name="Iwai M."/>
            <person name="Nobusawa T."/>
            <person name="Narise T."/>
            <person name="Kondo S."/>
            <person name="Saito H."/>
            <person name="Sato R."/>
            <person name="Murakawa M."/>
            <person name="Ihara Y."/>
            <person name="Oshima-Yamada Y."/>
            <person name="Ohtaka K."/>
            <person name="Satoh M."/>
            <person name="Sonobe K."/>
            <person name="Ishii M."/>
            <person name="Ohtani R."/>
            <person name="Kanamori-Sato M."/>
            <person name="Honoki R."/>
            <person name="Miyazaki D."/>
            <person name="Mochizuki H."/>
            <person name="Umetsu J."/>
            <person name="Higashi K."/>
            <person name="Shibata D."/>
            <person name="Kamiya Y."/>
            <person name="Sato N."/>
            <person name="Nakamura Y."/>
            <person name="Tabata S."/>
            <person name="Ida S."/>
            <person name="Kurokawa K."/>
            <person name="Ohta H."/>
        </authorList>
    </citation>
    <scope>NUCLEOTIDE SEQUENCE [LARGE SCALE GENOMIC DNA]</scope>
    <source>
        <strain evidence="2 3">NIES-2285</strain>
    </source>
</reference>
<gene>
    <name evidence="2" type="ORF">KFL_000100290</name>
</gene>
<evidence type="ECO:0000313" key="2">
    <source>
        <dbReference type="EMBL" id="GAQ78263.1"/>
    </source>
</evidence>